<comment type="caution">
    <text evidence="1">The sequence shown here is derived from an EMBL/GenBank/DDBJ whole genome shotgun (WGS) entry which is preliminary data.</text>
</comment>
<proteinExistence type="predicted"/>
<dbReference type="AlphaFoldDB" id="A0AAN6IY20"/>
<evidence type="ECO:0000313" key="1">
    <source>
        <dbReference type="EMBL" id="KAJ8995459.1"/>
    </source>
</evidence>
<gene>
    <name evidence="1" type="ORF">HRR80_000230</name>
</gene>
<accession>A0AAN6IY20</accession>
<dbReference type="Proteomes" id="UP001161757">
    <property type="component" value="Unassembled WGS sequence"/>
</dbReference>
<reference evidence="1" key="1">
    <citation type="submission" date="2023-01" db="EMBL/GenBank/DDBJ databases">
        <title>Exophiala dermititidis isolated from Cystic Fibrosis Patient.</title>
        <authorList>
            <person name="Kurbessoian T."/>
            <person name="Crocker A."/>
            <person name="Murante D."/>
            <person name="Hogan D.A."/>
            <person name="Stajich J.E."/>
        </authorList>
    </citation>
    <scope>NUCLEOTIDE SEQUENCE</scope>
    <source>
        <strain evidence="1">Ex8</strain>
    </source>
</reference>
<protein>
    <submittedName>
        <fullName evidence="1">Uncharacterized protein</fullName>
    </submittedName>
</protein>
<name>A0AAN6IY20_EXODE</name>
<organism evidence="1 2">
    <name type="scientific">Exophiala dermatitidis</name>
    <name type="common">Black yeast-like fungus</name>
    <name type="synonym">Wangiella dermatitidis</name>
    <dbReference type="NCBI Taxonomy" id="5970"/>
    <lineage>
        <taxon>Eukaryota</taxon>
        <taxon>Fungi</taxon>
        <taxon>Dikarya</taxon>
        <taxon>Ascomycota</taxon>
        <taxon>Pezizomycotina</taxon>
        <taxon>Eurotiomycetes</taxon>
        <taxon>Chaetothyriomycetidae</taxon>
        <taxon>Chaetothyriales</taxon>
        <taxon>Herpotrichiellaceae</taxon>
        <taxon>Exophiala</taxon>
    </lineage>
</organism>
<evidence type="ECO:0000313" key="2">
    <source>
        <dbReference type="Proteomes" id="UP001161757"/>
    </source>
</evidence>
<dbReference type="EMBL" id="JAJGCB010000001">
    <property type="protein sequence ID" value="KAJ8995459.1"/>
    <property type="molecule type" value="Genomic_DNA"/>
</dbReference>
<sequence length="107" mass="11759">MSKKPRLLPEVAKWYGWVQLCLGPDSAVVDRGVRIWRLSASLTDFPDLSILLGALNTANWTTSANNAATLELSIRQANHALLKHVPGFRRATDRVKKAPRPTPGDTA</sequence>